<dbReference type="InterPro" id="IPR043129">
    <property type="entry name" value="ATPase_NBD"/>
</dbReference>
<sequence length="254" mass="27540">MLKIGIDIGSRNTKIVIYDAQTKRIEFSAFQTTEVSVIDGVNNLLKEGYTALGITRKINTIGVTGYGRKLYQEASSILSEISCHTAGCLYYFPHIRTIIDIGGQDSKIITLNEKGKVTDFVMNDKCAAGTGRFLEMTAMRLGCDVSELSLLASKSTRNLTLNSTCVVFAESEIIGMLSSSIPPEDIVRSVHRSIAKRILAQMSVMIWEQPLVFTGGVALNKDMGKCLSEALNSQLLTPPEPEITAALGAAILAK</sequence>
<dbReference type="OrthoDB" id="9177882at2"/>
<dbReference type="SUPFAM" id="SSF53067">
    <property type="entry name" value="Actin-like ATPase domain"/>
    <property type="match status" value="1"/>
</dbReference>
<keyword evidence="2" id="KW-0479">Metal-binding</keyword>
<comment type="cofactor">
    <cofactor evidence="1">
        <name>[4Fe-4S] cluster</name>
        <dbReference type="ChEBI" id="CHEBI:49883"/>
    </cofactor>
</comment>
<dbReference type="eggNOG" id="COG1924">
    <property type="taxonomic scope" value="Bacteria"/>
</dbReference>
<dbReference type="GO" id="GO:0046872">
    <property type="term" value="F:metal ion binding"/>
    <property type="evidence" value="ECO:0007669"/>
    <property type="project" value="UniProtKB-KW"/>
</dbReference>
<dbReference type="Gene3D" id="3.30.420.40">
    <property type="match status" value="2"/>
</dbReference>
<feature type="domain" description="ATPase BadF/BadG/BcrA/BcrD type" evidence="5">
    <location>
        <begin position="4"/>
        <end position="253"/>
    </location>
</feature>
<reference evidence="6 7" key="1">
    <citation type="journal article" date="2008" name="J. Bacteriol.">
        <title>'Candidatus Cloacamonas acidaminovorans': genome sequence reconstruction provides a first glimpse of a new bacterial division.</title>
        <authorList>
            <person name="Pelletier E."/>
            <person name="Kreimeyer A."/>
            <person name="Bocs S."/>
            <person name="Rouy Z."/>
            <person name="Gyapay G."/>
            <person name="Chouari R."/>
            <person name="Riviere D."/>
            <person name="Ganesan A."/>
            <person name="Daegelen P."/>
            <person name="Sghir A."/>
            <person name="Cohen G.N."/>
            <person name="Medigue C."/>
            <person name="Weissenbach J."/>
            <person name="Le Paslier D."/>
        </authorList>
    </citation>
    <scope>NUCLEOTIDE SEQUENCE [LARGE SCALE GENOMIC DNA]</scope>
    <source>
        <strain evidence="7">Evry</strain>
    </source>
</reference>
<evidence type="ECO:0000256" key="2">
    <source>
        <dbReference type="ARBA" id="ARBA00022723"/>
    </source>
</evidence>
<dbReference type="HOGENOM" id="CLU_066597_0_0_0"/>
<evidence type="ECO:0000256" key="4">
    <source>
        <dbReference type="ARBA" id="ARBA00023014"/>
    </source>
</evidence>
<dbReference type="Proteomes" id="UP000002019">
    <property type="component" value="Chromosome"/>
</dbReference>
<evidence type="ECO:0000256" key="1">
    <source>
        <dbReference type="ARBA" id="ARBA00001966"/>
    </source>
</evidence>
<protein>
    <submittedName>
        <fullName evidence="6">Activator of (R)-2-hydroxyglutaryl-CoA dehydratase</fullName>
    </submittedName>
</protein>
<dbReference type="NCBIfam" id="TIGR00241">
    <property type="entry name" value="CoA_E_activ"/>
    <property type="match status" value="1"/>
</dbReference>
<dbReference type="PANTHER" id="PTHR32329:SF2">
    <property type="entry name" value="BIFUNCTIONAL PROTEIN [INCLUDES 2-HYDROXYACYL-COA DEHYDRATASE (N-TER) AND ITS ACTIVATOR DOMAIN (C_TERM)"/>
    <property type="match status" value="1"/>
</dbReference>
<evidence type="ECO:0000256" key="3">
    <source>
        <dbReference type="ARBA" id="ARBA00023004"/>
    </source>
</evidence>
<gene>
    <name evidence="6" type="primary">hgdC</name>
    <name evidence="6" type="ordered locus">CLOAM0918</name>
</gene>
<proteinExistence type="predicted"/>
<dbReference type="InterPro" id="IPR002731">
    <property type="entry name" value="ATPase_BadF"/>
</dbReference>
<evidence type="ECO:0000313" key="7">
    <source>
        <dbReference type="Proteomes" id="UP000002019"/>
    </source>
</evidence>
<dbReference type="EMBL" id="CU466930">
    <property type="protein sequence ID" value="CAO80791.1"/>
    <property type="molecule type" value="Genomic_DNA"/>
</dbReference>
<evidence type="ECO:0000313" key="6">
    <source>
        <dbReference type="EMBL" id="CAO80791.1"/>
    </source>
</evidence>
<keyword evidence="3" id="KW-0408">Iron</keyword>
<dbReference type="Pfam" id="PF01869">
    <property type="entry name" value="BcrAD_BadFG"/>
    <property type="match status" value="1"/>
</dbReference>
<name>B0VHH6_CLOAI</name>
<dbReference type="RefSeq" id="WP_015424649.1">
    <property type="nucleotide sequence ID" value="NC_020449.1"/>
</dbReference>
<dbReference type="GO" id="GO:0051536">
    <property type="term" value="F:iron-sulfur cluster binding"/>
    <property type="evidence" value="ECO:0007669"/>
    <property type="project" value="UniProtKB-KW"/>
</dbReference>
<dbReference type="AlphaFoldDB" id="B0VHH6"/>
<keyword evidence="4" id="KW-0411">Iron-sulfur</keyword>
<dbReference type="InterPro" id="IPR051805">
    <property type="entry name" value="Dehydratase_Activator_Redct"/>
</dbReference>
<dbReference type="PANTHER" id="PTHR32329">
    <property type="entry name" value="BIFUNCTIONAL PROTEIN [INCLUDES 2-HYDROXYACYL-COA DEHYDRATASE (N-TER) AND ITS ACTIVATOR DOMAIN (C_TERM)-RELATED"/>
    <property type="match status" value="1"/>
</dbReference>
<accession>B0VHH6</accession>
<dbReference type="STRING" id="459349.CLOAM0918"/>
<dbReference type="CDD" id="cd24036">
    <property type="entry name" value="ASKHA_NBD_BcrAD_BadFG_HgdC_HadI"/>
    <property type="match status" value="1"/>
</dbReference>
<organism evidence="6 7">
    <name type="scientific">Cloacimonas acidaminovorans (strain Evry)</name>
    <dbReference type="NCBI Taxonomy" id="459349"/>
    <lineage>
        <taxon>Bacteria</taxon>
        <taxon>Pseudomonadati</taxon>
        <taxon>Candidatus Cloacimonadota</taxon>
        <taxon>Candidatus Cloacimonadia</taxon>
        <taxon>Candidatus Cloacimonadales</taxon>
        <taxon>Candidatus Cloacimonadaceae</taxon>
        <taxon>Candidatus Cloacimonas</taxon>
    </lineage>
</organism>
<evidence type="ECO:0000259" key="5">
    <source>
        <dbReference type="Pfam" id="PF01869"/>
    </source>
</evidence>
<dbReference type="KEGG" id="caci:CLOAM0918"/>
<keyword evidence="7" id="KW-1185">Reference proteome</keyword>
<dbReference type="InterPro" id="IPR008275">
    <property type="entry name" value="CoA_E_activase_dom"/>
</dbReference>